<protein>
    <submittedName>
        <fullName evidence="1">Uncharacterized protein</fullName>
    </submittedName>
</protein>
<proteinExistence type="predicted"/>
<accession>A0ABV2THC5</accession>
<dbReference type="EMBL" id="JBEWZI010000003">
    <property type="protein sequence ID" value="MET7013330.1"/>
    <property type="molecule type" value="Genomic_DNA"/>
</dbReference>
<evidence type="ECO:0000313" key="2">
    <source>
        <dbReference type="Proteomes" id="UP001549691"/>
    </source>
</evidence>
<sequence>MSRHGIEVEGGHIGLGWNRDVFAAPADRFGLQAGPSRQHVFDQ</sequence>
<organism evidence="1 2">
    <name type="scientific">Uliginosibacterium flavum</name>
    <dbReference type="NCBI Taxonomy" id="1396831"/>
    <lineage>
        <taxon>Bacteria</taxon>
        <taxon>Pseudomonadati</taxon>
        <taxon>Pseudomonadota</taxon>
        <taxon>Betaproteobacteria</taxon>
        <taxon>Rhodocyclales</taxon>
        <taxon>Zoogloeaceae</taxon>
        <taxon>Uliginosibacterium</taxon>
    </lineage>
</organism>
<comment type="caution">
    <text evidence="1">The sequence shown here is derived from an EMBL/GenBank/DDBJ whole genome shotgun (WGS) entry which is preliminary data.</text>
</comment>
<name>A0ABV2THC5_9RHOO</name>
<dbReference type="RefSeq" id="WP_354599793.1">
    <property type="nucleotide sequence ID" value="NZ_JBEWZI010000003.1"/>
</dbReference>
<keyword evidence="2" id="KW-1185">Reference proteome</keyword>
<reference evidence="1 2" key="1">
    <citation type="submission" date="2024-07" db="EMBL/GenBank/DDBJ databases">
        <title>Uliginosibacterium flavum JJ3220;KACC:17644.</title>
        <authorList>
            <person name="Kim M.K."/>
        </authorList>
    </citation>
    <scope>NUCLEOTIDE SEQUENCE [LARGE SCALE GENOMIC DNA]</scope>
    <source>
        <strain evidence="1 2">KACC:17644</strain>
    </source>
</reference>
<dbReference type="Proteomes" id="UP001549691">
    <property type="component" value="Unassembled WGS sequence"/>
</dbReference>
<gene>
    <name evidence="1" type="ORF">ABXR19_03950</name>
</gene>
<evidence type="ECO:0000313" key="1">
    <source>
        <dbReference type="EMBL" id="MET7013330.1"/>
    </source>
</evidence>